<reference evidence="18" key="1">
    <citation type="submission" date="2025-08" db="UniProtKB">
        <authorList>
            <consortium name="Ensembl"/>
        </authorList>
    </citation>
    <scope>IDENTIFICATION</scope>
</reference>
<keyword evidence="10" id="KW-0223">Dioxygenase</keyword>
<keyword evidence="5" id="KW-0479">Metal-binding</keyword>
<dbReference type="Proteomes" id="UP000694551">
    <property type="component" value="Unplaced"/>
</dbReference>
<sequence>MKKVSGACIQCSYEHCSTSFHVTCAHAAGVPMEPDDWPYVVSITCFKHKAANQNVCGFVLRILFSGIQFRRENRNGLYYRCKVIGMTTQTFYEVNFDDGSYSDNVYPESIISRDCIQMGPPAEGELVQLQWTDGIIYKAKFIAAQISQIYQVEFEDGSQLMVKRGDIYTLEEELPKRVKSRLSLSTGAPQEDVFSGDEVRAAKRPRLGNSRNPEEYGQNPDYLAFMESLLQTQYQPGTQSNMF</sequence>
<keyword evidence="13" id="KW-0805">Transcription regulation</keyword>
<keyword evidence="8" id="KW-0862">Zinc</keyword>
<accession>A0A8D0KPZ4</accession>
<evidence type="ECO:0000259" key="17">
    <source>
        <dbReference type="PROSITE" id="PS51805"/>
    </source>
</evidence>
<evidence type="ECO:0000256" key="7">
    <source>
        <dbReference type="ARBA" id="ARBA00022771"/>
    </source>
</evidence>
<dbReference type="Ensembl" id="ENSSOCT00000000138.1">
    <property type="protein sequence ID" value="ENSSOCP00000000134.1"/>
    <property type="gene ID" value="ENSSOCG00000000114.1"/>
</dbReference>
<dbReference type="FunFam" id="3.10.330.70:FF:000001">
    <property type="entry name" value="Putative lysine-specific demethylase 4a"/>
    <property type="match status" value="1"/>
</dbReference>
<dbReference type="InterPro" id="IPR002999">
    <property type="entry name" value="Tudor"/>
</dbReference>
<dbReference type="GO" id="GO:0000785">
    <property type="term" value="C:chromatin"/>
    <property type="evidence" value="ECO:0007669"/>
    <property type="project" value="TreeGrafter"/>
</dbReference>
<feature type="domain" description="PHD-type" evidence="17">
    <location>
        <begin position="1"/>
        <end position="49"/>
    </location>
</feature>
<protein>
    <recommendedName>
        <fullName evidence="4">[histone H3]-trimethyl-L-lysine(9) demethylase</fullName>
        <ecNumber evidence="4">1.14.11.66</ecNumber>
    </recommendedName>
</protein>
<keyword evidence="11" id="KW-0560">Oxidoreductase</keyword>
<dbReference type="CDD" id="cd20467">
    <property type="entry name" value="Tudor_JMJD2B_rpt2"/>
    <property type="match status" value="1"/>
</dbReference>
<dbReference type="Pfam" id="PF13832">
    <property type="entry name" value="zf-HC5HC2H_2"/>
    <property type="match status" value="1"/>
</dbReference>
<comment type="catalytic activity">
    <reaction evidence="16">
        <text>N(6),N(6),N(6)-trimethyl-L-lysyl(9)-[histone H3] + 2 2-oxoglutarate + 2 O2 = N(6)-methyl-L-lysyl(9)-[histone H3] + 2 formaldehyde + 2 succinate + 2 CO2</text>
        <dbReference type="Rhea" id="RHEA:60200"/>
        <dbReference type="Rhea" id="RHEA-COMP:15538"/>
        <dbReference type="Rhea" id="RHEA-COMP:15542"/>
        <dbReference type="ChEBI" id="CHEBI:15379"/>
        <dbReference type="ChEBI" id="CHEBI:16526"/>
        <dbReference type="ChEBI" id="CHEBI:16810"/>
        <dbReference type="ChEBI" id="CHEBI:16842"/>
        <dbReference type="ChEBI" id="CHEBI:30031"/>
        <dbReference type="ChEBI" id="CHEBI:61929"/>
        <dbReference type="ChEBI" id="CHEBI:61961"/>
        <dbReference type="EC" id="1.14.11.66"/>
    </reaction>
</comment>
<reference evidence="18" key="2">
    <citation type="submission" date="2025-09" db="UniProtKB">
        <authorList>
            <consortium name="Ensembl"/>
        </authorList>
    </citation>
    <scope>IDENTIFICATION</scope>
</reference>
<evidence type="ECO:0000256" key="5">
    <source>
        <dbReference type="ARBA" id="ARBA00022723"/>
    </source>
</evidence>
<evidence type="ECO:0000256" key="16">
    <source>
        <dbReference type="ARBA" id="ARBA00049349"/>
    </source>
</evidence>
<dbReference type="Gene3D" id="3.30.40.10">
    <property type="entry name" value="Zinc/RING finger domain, C3HC4 (zinc finger)"/>
    <property type="match status" value="1"/>
</dbReference>
<dbReference type="EC" id="1.14.11.66" evidence="4"/>
<keyword evidence="12" id="KW-0408">Iron</keyword>
<evidence type="ECO:0000256" key="6">
    <source>
        <dbReference type="ARBA" id="ARBA00022737"/>
    </source>
</evidence>
<evidence type="ECO:0000256" key="10">
    <source>
        <dbReference type="ARBA" id="ARBA00022964"/>
    </source>
</evidence>
<keyword evidence="14" id="KW-0804">Transcription</keyword>
<evidence type="ECO:0000256" key="15">
    <source>
        <dbReference type="ARBA" id="ARBA00023242"/>
    </source>
</evidence>
<dbReference type="PANTHER" id="PTHR10694">
    <property type="entry name" value="LYSINE-SPECIFIC DEMETHYLASE"/>
    <property type="match status" value="1"/>
</dbReference>
<dbReference type="PANTHER" id="PTHR10694:SF7">
    <property type="entry name" value="[HISTONE H3]-TRIMETHYL-L-LYSINE(9) DEMETHYLASE"/>
    <property type="match status" value="1"/>
</dbReference>
<evidence type="ECO:0000256" key="1">
    <source>
        <dbReference type="ARBA" id="ARBA00001954"/>
    </source>
</evidence>
<keyword evidence="6" id="KW-0677">Repeat</keyword>
<evidence type="ECO:0000256" key="13">
    <source>
        <dbReference type="ARBA" id="ARBA00023015"/>
    </source>
</evidence>
<dbReference type="GO" id="GO:0005634">
    <property type="term" value="C:nucleus"/>
    <property type="evidence" value="ECO:0007669"/>
    <property type="project" value="UniProtKB-SubCell"/>
</dbReference>
<keyword evidence="7" id="KW-0863">Zinc-finger</keyword>
<name>A0A8D0KPZ4_STROC</name>
<dbReference type="Gene3D" id="2.30.30.140">
    <property type="match status" value="1"/>
</dbReference>
<evidence type="ECO:0000256" key="2">
    <source>
        <dbReference type="ARBA" id="ARBA00004123"/>
    </source>
</evidence>
<comment type="subcellular location">
    <subcellularLocation>
        <location evidence="2">Nucleus</location>
    </subcellularLocation>
</comment>
<dbReference type="InterPro" id="IPR013083">
    <property type="entry name" value="Znf_RING/FYVE/PHD"/>
</dbReference>
<dbReference type="GO" id="GO:0010468">
    <property type="term" value="P:regulation of gene expression"/>
    <property type="evidence" value="ECO:0007669"/>
    <property type="project" value="TreeGrafter"/>
</dbReference>
<keyword evidence="15" id="KW-0539">Nucleus</keyword>
<evidence type="ECO:0000313" key="19">
    <source>
        <dbReference type="Proteomes" id="UP000694551"/>
    </source>
</evidence>
<keyword evidence="9" id="KW-0156">Chromatin regulator</keyword>
<comment type="cofactor">
    <cofactor evidence="1">
        <name>Fe(2+)</name>
        <dbReference type="ChEBI" id="CHEBI:29033"/>
    </cofactor>
</comment>
<evidence type="ECO:0000313" key="18">
    <source>
        <dbReference type="Ensembl" id="ENSSOCP00000000134.1"/>
    </source>
</evidence>
<dbReference type="SUPFAM" id="SSF63748">
    <property type="entry name" value="Tudor/PWWP/MBT"/>
    <property type="match status" value="2"/>
</dbReference>
<dbReference type="PROSITE" id="PS51805">
    <property type="entry name" value="EPHD"/>
    <property type="match status" value="1"/>
</dbReference>
<evidence type="ECO:0000256" key="8">
    <source>
        <dbReference type="ARBA" id="ARBA00022833"/>
    </source>
</evidence>
<proteinExistence type="inferred from homology"/>
<evidence type="ECO:0000256" key="4">
    <source>
        <dbReference type="ARBA" id="ARBA00012900"/>
    </source>
</evidence>
<evidence type="ECO:0000256" key="14">
    <source>
        <dbReference type="ARBA" id="ARBA00023163"/>
    </source>
</evidence>
<comment type="similarity">
    <text evidence="3">Belongs to the JHDM3 histone demethylase family.</text>
</comment>
<dbReference type="GO" id="GO:0008270">
    <property type="term" value="F:zinc ion binding"/>
    <property type="evidence" value="ECO:0007669"/>
    <property type="project" value="UniProtKB-KW"/>
</dbReference>
<dbReference type="GO" id="GO:0140684">
    <property type="term" value="F:histone H3K9me2/H3K9me3 demethylase activity"/>
    <property type="evidence" value="ECO:0007669"/>
    <property type="project" value="UniProtKB-EC"/>
</dbReference>
<dbReference type="InterPro" id="IPR040477">
    <property type="entry name" value="KDM4-like_Tudor"/>
</dbReference>
<dbReference type="AlphaFoldDB" id="A0A8D0KPZ4"/>
<evidence type="ECO:0000256" key="12">
    <source>
        <dbReference type="ARBA" id="ARBA00023004"/>
    </source>
</evidence>
<evidence type="ECO:0000256" key="3">
    <source>
        <dbReference type="ARBA" id="ARBA00009711"/>
    </source>
</evidence>
<evidence type="ECO:0000256" key="9">
    <source>
        <dbReference type="ARBA" id="ARBA00022853"/>
    </source>
</evidence>
<organism evidence="18 19">
    <name type="scientific">Strix occidentalis caurina</name>
    <name type="common">northern spotted owl</name>
    <dbReference type="NCBI Taxonomy" id="311401"/>
    <lineage>
        <taxon>Eukaryota</taxon>
        <taxon>Metazoa</taxon>
        <taxon>Chordata</taxon>
        <taxon>Craniata</taxon>
        <taxon>Vertebrata</taxon>
        <taxon>Euteleostomi</taxon>
        <taxon>Archelosauria</taxon>
        <taxon>Archosauria</taxon>
        <taxon>Dinosauria</taxon>
        <taxon>Saurischia</taxon>
        <taxon>Theropoda</taxon>
        <taxon>Coelurosauria</taxon>
        <taxon>Aves</taxon>
        <taxon>Neognathae</taxon>
        <taxon>Neoaves</taxon>
        <taxon>Telluraves</taxon>
        <taxon>Strigiformes</taxon>
        <taxon>Strigidae</taxon>
        <taxon>Strix</taxon>
    </lineage>
</organism>
<keyword evidence="19" id="KW-1185">Reference proteome</keyword>
<evidence type="ECO:0000256" key="11">
    <source>
        <dbReference type="ARBA" id="ARBA00023002"/>
    </source>
</evidence>
<dbReference type="Gene3D" id="3.10.330.70">
    <property type="match status" value="1"/>
</dbReference>
<dbReference type="Pfam" id="PF18104">
    <property type="entry name" value="Tudor_2"/>
    <property type="match status" value="2"/>
</dbReference>
<dbReference type="SMART" id="SM00333">
    <property type="entry name" value="TUDOR"/>
    <property type="match status" value="2"/>
</dbReference>
<dbReference type="InterPro" id="IPR034732">
    <property type="entry name" value="EPHD"/>
</dbReference>